<feature type="transmembrane region" description="Helical" evidence="2">
    <location>
        <begin position="101"/>
        <end position="119"/>
    </location>
</feature>
<proteinExistence type="predicted"/>
<dbReference type="InterPro" id="IPR056769">
    <property type="entry name" value="Piezo_TM1-24"/>
</dbReference>
<dbReference type="PANTHER" id="PTHR47049:SF2">
    <property type="entry name" value="PIEZO-TYPE MECHANOSENSITIVE ION CHANNEL HOMOLOG"/>
    <property type="match status" value="1"/>
</dbReference>
<dbReference type="GO" id="GO:0016020">
    <property type="term" value="C:membrane"/>
    <property type="evidence" value="ECO:0007669"/>
    <property type="project" value="InterPro"/>
</dbReference>
<evidence type="ECO:0000259" key="3">
    <source>
        <dbReference type="Pfam" id="PF24871"/>
    </source>
</evidence>
<reference evidence="4 5" key="1">
    <citation type="submission" date="2021-06" db="EMBL/GenBank/DDBJ databases">
        <title>Caerostris extrusa draft genome.</title>
        <authorList>
            <person name="Kono N."/>
            <person name="Arakawa K."/>
        </authorList>
    </citation>
    <scope>NUCLEOTIDE SEQUENCE [LARGE SCALE GENOMIC DNA]</scope>
</reference>
<name>A0AAV4T4P9_CAEEX</name>
<sequence>MFISVAVLVAIENSRQFHLHRQRIRTWWTATSPGGLSGDARSGNLKCCTGLERLLYCSSWRGPGSSTPSLSSAIYFLVFLTVCTWLSCNRKIGRKYLLTKIPLLIYCAIHFVSIYLYQIDFVQDYVPPDSLSVRLLGLPDFVHQNCTSPDPRTLVFQVHSWTIYASPFFVLGLYCLLSLIIRKQLLSPPVEECKYEPAMSRADSKQSSQYSQGSVRRRKSSRRMTRGQEERARVGRTSSVRKLLDEDHTGRSYRTIDSGDAAAKETLAIDPNGSIIWTSESDMPEIVVDPQEEDKPPPSKSFSSKVKKYSTLFCLH</sequence>
<feature type="region of interest" description="Disordered" evidence="1">
    <location>
        <begin position="196"/>
        <end position="239"/>
    </location>
</feature>
<evidence type="ECO:0000313" key="5">
    <source>
        <dbReference type="Proteomes" id="UP001054945"/>
    </source>
</evidence>
<keyword evidence="2" id="KW-1133">Transmembrane helix</keyword>
<organism evidence="4 5">
    <name type="scientific">Caerostris extrusa</name>
    <name type="common">Bark spider</name>
    <name type="synonym">Caerostris bankana</name>
    <dbReference type="NCBI Taxonomy" id="172846"/>
    <lineage>
        <taxon>Eukaryota</taxon>
        <taxon>Metazoa</taxon>
        <taxon>Ecdysozoa</taxon>
        <taxon>Arthropoda</taxon>
        <taxon>Chelicerata</taxon>
        <taxon>Arachnida</taxon>
        <taxon>Araneae</taxon>
        <taxon>Araneomorphae</taxon>
        <taxon>Entelegynae</taxon>
        <taxon>Araneoidea</taxon>
        <taxon>Araneidae</taxon>
        <taxon>Caerostris</taxon>
    </lineage>
</organism>
<accession>A0AAV4T4P9</accession>
<dbReference type="Proteomes" id="UP001054945">
    <property type="component" value="Unassembled WGS sequence"/>
</dbReference>
<keyword evidence="2" id="KW-0812">Transmembrane</keyword>
<keyword evidence="2" id="KW-0472">Membrane</keyword>
<dbReference type="Pfam" id="PF24871">
    <property type="entry name" value="Piezo_TM1-24"/>
    <property type="match status" value="1"/>
</dbReference>
<feature type="domain" description="Piezo TM1-24" evidence="3">
    <location>
        <begin position="62"/>
        <end position="232"/>
    </location>
</feature>
<dbReference type="AlphaFoldDB" id="A0AAV4T4P9"/>
<evidence type="ECO:0000313" key="4">
    <source>
        <dbReference type="EMBL" id="GIY39710.1"/>
    </source>
</evidence>
<evidence type="ECO:0000256" key="2">
    <source>
        <dbReference type="SAM" id="Phobius"/>
    </source>
</evidence>
<evidence type="ECO:0000256" key="1">
    <source>
        <dbReference type="SAM" id="MobiDB-lite"/>
    </source>
</evidence>
<feature type="transmembrane region" description="Helical" evidence="2">
    <location>
        <begin position="70"/>
        <end position="89"/>
    </location>
</feature>
<feature type="compositionally biased region" description="Basic residues" evidence="1">
    <location>
        <begin position="215"/>
        <end position="225"/>
    </location>
</feature>
<dbReference type="GO" id="GO:0008381">
    <property type="term" value="F:mechanosensitive monoatomic ion channel activity"/>
    <property type="evidence" value="ECO:0007669"/>
    <property type="project" value="InterPro"/>
</dbReference>
<protein>
    <submittedName>
        <fullName evidence="4">Piezo-type mechanosensitive ion channel component 2</fullName>
    </submittedName>
</protein>
<keyword evidence="5" id="KW-1185">Reference proteome</keyword>
<gene>
    <name evidence="4" type="primary">X975_11645</name>
    <name evidence="4" type="ORF">CEXT_672921</name>
</gene>
<dbReference type="PANTHER" id="PTHR47049">
    <property type="entry name" value="PIEZO-TYPE MECHANOSENSITIVE ION CHANNEL HOMOLOG"/>
    <property type="match status" value="1"/>
</dbReference>
<comment type="caution">
    <text evidence="4">The sequence shown here is derived from an EMBL/GenBank/DDBJ whole genome shotgun (WGS) entry which is preliminary data.</text>
</comment>
<dbReference type="EMBL" id="BPLR01010499">
    <property type="protein sequence ID" value="GIY39710.1"/>
    <property type="molecule type" value="Genomic_DNA"/>
</dbReference>
<dbReference type="InterPro" id="IPR027272">
    <property type="entry name" value="Piezo"/>
</dbReference>
<feature type="transmembrane region" description="Helical" evidence="2">
    <location>
        <begin position="161"/>
        <end position="181"/>
    </location>
</feature>